<comment type="caution">
    <text evidence="2">The sequence shown here is derived from an EMBL/GenBank/DDBJ whole genome shotgun (WGS) entry which is preliminary data.</text>
</comment>
<feature type="transmembrane region" description="Helical" evidence="1">
    <location>
        <begin position="123"/>
        <end position="145"/>
    </location>
</feature>
<name>A0A371XF31_9HYPH</name>
<keyword evidence="1" id="KW-1133">Transmembrane helix</keyword>
<protein>
    <submittedName>
        <fullName evidence="2">Uncharacterized protein</fullName>
    </submittedName>
</protein>
<proteinExistence type="predicted"/>
<dbReference type="AlphaFoldDB" id="A0A371XF31"/>
<feature type="transmembrane region" description="Helical" evidence="1">
    <location>
        <begin position="85"/>
        <end position="103"/>
    </location>
</feature>
<reference evidence="3" key="1">
    <citation type="submission" date="2018-08" db="EMBL/GenBank/DDBJ databases">
        <authorList>
            <person name="Im W.T."/>
        </authorList>
    </citation>
    <scope>NUCLEOTIDE SEQUENCE [LARGE SCALE GENOMIC DNA]</scope>
    <source>
        <strain evidence="3">LA-28</strain>
    </source>
</reference>
<gene>
    <name evidence="2" type="ORF">DY251_09655</name>
</gene>
<keyword evidence="1" id="KW-0812">Transmembrane</keyword>
<evidence type="ECO:0000313" key="3">
    <source>
        <dbReference type="Proteomes" id="UP000262379"/>
    </source>
</evidence>
<feature type="transmembrane region" description="Helical" evidence="1">
    <location>
        <begin position="59"/>
        <end position="78"/>
    </location>
</feature>
<evidence type="ECO:0000313" key="2">
    <source>
        <dbReference type="EMBL" id="RFC67840.1"/>
    </source>
</evidence>
<keyword evidence="1" id="KW-0472">Membrane</keyword>
<accession>A0A371XF31</accession>
<dbReference type="RefSeq" id="WP_116623674.1">
    <property type="nucleotide sequence ID" value="NZ_QURN01000006.1"/>
</dbReference>
<evidence type="ECO:0000256" key="1">
    <source>
        <dbReference type="SAM" id="Phobius"/>
    </source>
</evidence>
<organism evidence="2 3">
    <name type="scientific">Mesorhizobium denitrificans</name>
    <dbReference type="NCBI Taxonomy" id="2294114"/>
    <lineage>
        <taxon>Bacteria</taxon>
        <taxon>Pseudomonadati</taxon>
        <taxon>Pseudomonadota</taxon>
        <taxon>Alphaproteobacteria</taxon>
        <taxon>Hyphomicrobiales</taxon>
        <taxon>Phyllobacteriaceae</taxon>
        <taxon>Mesorhizobium</taxon>
    </lineage>
</organism>
<dbReference type="Proteomes" id="UP000262379">
    <property type="component" value="Unassembled WGS sequence"/>
</dbReference>
<dbReference type="EMBL" id="QURN01000006">
    <property type="protein sequence ID" value="RFC67840.1"/>
    <property type="molecule type" value="Genomic_DNA"/>
</dbReference>
<sequence length="153" mass="17097">MTNKQILNTAKYGSILIFALPFLIYILFPEKWLPLDALSSAIQRDKCIGAAARMASINTVFLVPVFMILAIVFLFSAYKKVIINAWPLYFLSSLSIFFAIDIYMHGMAGVSEILFKVACRGPFWLLGIYSIFASGIGNVGIQLFLKAVQSRTR</sequence>
<feature type="transmembrane region" description="Helical" evidence="1">
    <location>
        <begin position="12"/>
        <end position="28"/>
    </location>
</feature>
<keyword evidence="3" id="KW-1185">Reference proteome</keyword>